<dbReference type="EMBL" id="BAAAPE010000002">
    <property type="protein sequence ID" value="GAA2066861.1"/>
    <property type="molecule type" value="Genomic_DNA"/>
</dbReference>
<protein>
    <submittedName>
        <fullName evidence="2">Uncharacterized protein</fullName>
    </submittedName>
</protein>
<comment type="caution">
    <text evidence="2">The sequence shown here is derived from an EMBL/GenBank/DDBJ whole genome shotgun (WGS) entry which is preliminary data.</text>
</comment>
<name>A0ABP5H9V0_9ACTN</name>
<dbReference type="InterPro" id="IPR017853">
    <property type="entry name" value="GH"/>
</dbReference>
<dbReference type="SUPFAM" id="SSF51445">
    <property type="entry name" value="(Trans)glycosidases"/>
    <property type="match status" value="1"/>
</dbReference>
<dbReference type="Proteomes" id="UP001500016">
    <property type="component" value="Unassembled WGS sequence"/>
</dbReference>
<evidence type="ECO:0000256" key="1">
    <source>
        <dbReference type="SAM" id="MobiDB-lite"/>
    </source>
</evidence>
<organism evidence="2 3">
    <name type="scientific">Streptomyces albiaxialis</name>
    <dbReference type="NCBI Taxonomy" id="329523"/>
    <lineage>
        <taxon>Bacteria</taxon>
        <taxon>Bacillati</taxon>
        <taxon>Actinomycetota</taxon>
        <taxon>Actinomycetes</taxon>
        <taxon>Kitasatosporales</taxon>
        <taxon>Streptomycetaceae</taxon>
        <taxon>Streptomyces</taxon>
    </lineage>
</organism>
<accession>A0ABP5H9V0</accession>
<reference evidence="3" key="1">
    <citation type="journal article" date="2019" name="Int. J. Syst. Evol. Microbiol.">
        <title>The Global Catalogue of Microorganisms (GCM) 10K type strain sequencing project: providing services to taxonomists for standard genome sequencing and annotation.</title>
        <authorList>
            <consortium name="The Broad Institute Genomics Platform"/>
            <consortium name="The Broad Institute Genome Sequencing Center for Infectious Disease"/>
            <person name="Wu L."/>
            <person name="Ma J."/>
        </authorList>
    </citation>
    <scope>NUCLEOTIDE SEQUENCE [LARGE SCALE GENOMIC DNA]</scope>
    <source>
        <strain evidence="3">JCM 15478</strain>
    </source>
</reference>
<dbReference type="InterPro" id="IPR006311">
    <property type="entry name" value="TAT_signal"/>
</dbReference>
<evidence type="ECO:0000313" key="2">
    <source>
        <dbReference type="EMBL" id="GAA2066861.1"/>
    </source>
</evidence>
<feature type="region of interest" description="Disordered" evidence="1">
    <location>
        <begin position="1"/>
        <end position="20"/>
    </location>
</feature>
<proteinExistence type="predicted"/>
<gene>
    <name evidence="2" type="ORF">GCM10009801_13720</name>
</gene>
<dbReference type="PROSITE" id="PS51318">
    <property type="entry name" value="TAT"/>
    <property type="match status" value="1"/>
</dbReference>
<evidence type="ECO:0000313" key="3">
    <source>
        <dbReference type="Proteomes" id="UP001500016"/>
    </source>
</evidence>
<sequence>MGAARMTGDRTGIPAAPHASRRAVLGAAAGTGTLFAMGAASSTSSAYARDTQARGERSGRRLPFLLDMVHANPGEPMTDSRYNDPRVLASYDYDGQVINEFRPPHTALAFETVDKRIFPAGSEGRAWVEDNARRVDAHITKAHAAGIACYFFTDIIVLPKRLVELYGDEVLDPKGDITLHKPRTQEIHRLMLRELFARFPGIDGLVIRTGETYLQNVPFHTGNNPITEDKASHELLIGLLRDEVCVRAGKQLFYRTWNTGGDGGLRDNPAYYREVTGRIEPHPKLLFSIKHTASDFWRTIPFNPTLGIGSHRQIVEVQCQREYEAKGACPDYVADGVINGFEEYGDADGTPRGLADLADNPLFAGVWTWSRGGGWRGPYISNELWCDLNMWVTARWARGTGLGEKGAFAAYARRAGLRGEGTARFRELALLSAAGTLRGHYGAAHPVRALTWTRDQFLGGSDKDLARDFAAFVDDGVVEPVLAEKARAARIWRRVVELSDGIRLRDPDDRAYLRVSARYGHCLYSVIGHGWQVMLRGVAGDRSGSYERDTMSRHVRAYDAAWRAWARLAERHESCATLYQPYSFGKKDADGVYEADPDHGIGPSVDHYRKLLGVRSR</sequence>
<keyword evidence="3" id="KW-1185">Reference proteome</keyword>